<comment type="subcellular location">
    <subcellularLocation>
        <location evidence="1 11">Nucleus</location>
    </subcellularLocation>
</comment>
<comment type="similarity">
    <text evidence="11">Belongs to the class I-like SAM-binding methyltransferase superfamily. DOT1 family.</text>
</comment>
<keyword evidence="7 11" id="KW-0156">Chromatin regulator</keyword>
<evidence type="ECO:0000256" key="9">
    <source>
        <dbReference type="ARBA" id="ARBA00029821"/>
    </source>
</evidence>
<evidence type="ECO:0000313" key="13">
    <source>
        <dbReference type="EMBL" id="KAK7008410.1"/>
    </source>
</evidence>
<evidence type="ECO:0000259" key="12">
    <source>
        <dbReference type="PROSITE" id="PS51569"/>
    </source>
</evidence>
<keyword evidence="6 11" id="KW-0949">S-adenosyl-L-methionine</keyword>
<dbReference type="PROSITE" id="PS51569">
    <property type="entry name" value="DOT1"/>
    <property type="match status" value="1"/>
</dbReference>
<evidence type="ECO:0000313" key="14">
    <source>
        <dbReference type="EMBL" id="KAK7008451.1"/>
    </source>
</evidence>
<dbReference type="SUPFAM" id="SSF53335">
    <property type="entry name" value="S-adenosyl-L-methionine-dependent methyltransferases"/>
    <property type="match status" value="1"/>
</dbReference>
<sequence length="314" mass="35173">MSTTEDYLPPDQTSLFEPLRSDLRESYSRRDGLRFGRIFSEISARLSALKTAPTGNVLLQTMRAWGSQGIPKMVLSRILDECYQRCVGPHVAQLTGATESEAYGELTLPILYEMFIAARLTSDCLFMDLGCGVGTATAQASLQTGCRSYGIEKRSAAFEIAKTLQAELKIRCKMWGLKPGDMTLELGDMLFSTQLKQLVRQADVILVNNYVFLPELSQAVCRILSTGLKDGARVITLSPLGFSVHSQASRSQVDRFPENIPFCITKHICPPGSFSWSATDGWYYLHEFTDSHRGESDDFLRRQRLPSHMMARYL</sequence>
<comment type="activity regulation">
    <text evidence="11">Ubiquitination of histone H2B to form H2BK123ub1 is required for efficient DOT1 methyltransferase activity on histone H3.</text>
</comment>
<dbReference type="InterPro" id="IPR025789">
    <property type="entry name" value="DOT1_dom"/>
</dbReference>
<evidence type="ECO:0000256" key="4">
    <source>
        <dbReference type="ARBA" id="ARBA00022603"/>
    </source>
</evidence>
<dbReference type="AlphaFoldDB" id="A0AAW0AGH5"/>
<dbReference type="GO" id="GO:0005634">
    <property type="term" value="C:nucleus"/>
    <property type="evidence" value="ECO:0007669"/>
    <property type="project" value="UniProtKB-SubCell"/>
</dbReference>
<dbReference type="EMBL" id="JAWWNJ010000067">
    <property type="protein sequence ID" value="KAK7008451.1"/>
    <property type="molecule type" value="Genomic_DNA"/>
</dbReference>
<dbReference type="Pfam" id="PF08123">
    <property type="entry name" value="DOT1"/>
    <property type="match status" value="1"/>
</dbReference>
<keyword evidence="8 11" id="KW-0539">Nucleus</keyword>
<keyword evidence="5 11" id="KW-0808">Transferase</keyword>
<proteinExistence type="inferred from homology"/>
<dbReference type="GO" id="GO:0006281">
    <property type="term" value="P:DNA repair"/>
    <property type="evidence" value="ECO:0007669"/>
    <property type="project" value="TreeGrafter"/>
</dbReference>
<dbReference type="PANTHER" id="PTHR21451">
    <property type="entry name" value="HISTONE H3 METHYLTRANSFERASE"/>
    <property type="match status" value="1"/>
</dbReference>
<evidence type="ECO:0000256" key="5">
    <source>
        <dbReference type="ARBA" id="ARBA00022679"/>
    </source>
</evidence>
<dbReference type="GO" id="GO:0032259">
    <property type="term" value="P:methylation"/>
    <property type="evidence" value="ECO:0007669"/>
    <property type="project" value="UniProtKB-KW"/>
</dbReference>
<evidence type="ECO:0000256" key="2">
    <source>
        <dbReference type="ARBA" id="ARBA00012190"/>
    </source>
</evidence>
<comment type="miscellaneous">
    <text evidence="11">In contrast to other lysine histone methyltransferases, it does not contain a SET domain, suggesting the existence of another mechanism for methylation of lysine residues of histones.</text>
</comment>
<keyword evidence="15" id="KW-1185">Reference proteome</keyword>
<dbReference type="Gene3D" id="3.40.50.150">
    <property type="entry name" value="Vaccinia Virus protein VP39"/>
    <property type="match status" value="1"/>
</dbReference>
<keyword evidence="4 11" id="KW-0489">Methyltransferase</keyword>
<evidence type="ECO:0000256" key="3">
    <source>
        <dbReference type="ARBA" id="ARBA00020987"/>
    </source>
</evidence>
<dbReference type="EMBL" id="JAWWNJ010000067">
    <property type="protein sequence ID" value="KAK7008410.1"/>
    <property type="molecule type" value="Genomic_DNA"/>
</dbReference>
<dbReference type="GO" id="GO:0000077">
    <property type="term" value="P:DNA damage checkpoint signaling"/>
    <property type="evidence" value="ECO:0007669"/>
    <property type="project" value="TreeGrafter"/>
</dbReference>
<comment type="function">
    <text evidence="11">Histone methyltransferase that specifically trimethylates histone H3 to form H3K79me3. This methylation is required for telomere silencing and for the pachytene checkpoint during the meiotic cell cycle by allowing the recruitment of RAD9 to double strand breaks. Nucleosomes are preferred as substrate compared to free histone.</text>
</comment>
<dbReference type="EC" id="2.1.1.360" evidence="2 11"/>
<dbReference type="InterPro" id="IPR029063">
    <property type="entry name" value="SAM-dependent_MTases_sf"/>
</dbReference>
<evidence type="ECO:0000256" key="1">
    <source>
        <dbReference type="ARBA" id="ARBA00004123"/>
    </source>
</evidence>
<comment type="caution">
    <text evidence="14">The sequence shown here is derived from an EMBL/GenBank/DDBJ whole genome shotgun (WGS) entry which is preliminary data.</text>
</comment>
<evidence type="ECO:0000256" key="8">
    <source>
        <dbReference type="ARBA" id="ARBA00023242"/>
    </source>
</evidence>
<dbReference type="Proteomes" id="UP001362999">
    <property type="component" value="Unassembled WGS sequence"/>
</dbReference>
<protein>
    <recommendedName>
        <fullName evidence="3 11">Histone-lysine N-methyltransferase, H3 lysine-79 specific</fullName>
        <ecNumber evidence="2 11">2.1.1.360</ecNumber>
    </recommendedName>
    <alternativeName>
        <fullName evidence="9 11">Histone H3-K79 methyltransferase</fullName>
    </alternativeName>
</protein>
<organism evidence="14 15">
    <name type="scientific">Favolaschia claudopus</name>
    <dbReference type="NCBI Taxonomy" id="2862362"/>
    <lineage>
        <taxon>Eukaryota</taxon>
        <taxon>Fungi</taxon>
        <taxon>Dikarya</taxon>
        <taxon>Basidiomycota</taxon>
        <taxon>Agaricomycotina</taxon>
        <taxon>Agaricomycetes</taxon>
        <taxon>Agaricomycetidae</taxon>
        <taxon>Agaricales</taxon>
        <taxon>Marasmiineae</taxon>
        <taxon>Mycenaceae</taxon>
        <taxon>Favolaschia</taxon>
    </lineage>
</organism>
<evidence type="ECO:0000256" key="6">
    <source>
        <dbReference type="ARBA" id="ARBA00022691"/>
    </source>
</evidence>
<accession>A0AAW0AGH5</accession>
<feature type="domain" description="DOT1" evidence="12">
    <location>
        <begin position="1"/>
        <end position="301"/>
    </location>
</feature>
<name>A0AAW0AGH5_9AGAR</name>
<dbReference type="CDD" id="cd02440">
    <property type="entry name" value="AdoMet_MTases"/>
    <property type="match status" value="1"/>
</dbReference>
<dbReference type="PANTHER" id="PTHR21451:SF0">
    <property type="entry name" value="HISTONE-LYSINE N-METHYLTRANSFERASE, H3 LYSINE-79 SPECIFIC"/>
    <property type="match status" value="1"/>
</dbReference>
<reference evidence="14 15" key="1">
    <citation type="journal article" date="2024" name="J Genomics">
        <title>Draft genome sequencing and assembly of Favolaschia claudopus CIRM-BRFM 2984 isolated from oak limbs.</title>
        <authorList>
            <person name="Navarro D."/>
            <person name="Drula E."/>
            <person name="Chaduli D."/>
            <person name="Cazenave R."/>
            <person name="Ahrendt S."/>
            <person name="Wang J."/>
            <person name="Lipzen A."/>
            <person name="Daum C."/>
            <person name="Barry K."/>
            <person name="Grigoriev I.V."/>
            <person name="Favel A."/>
            <person name="Rosso M.N."/>
            <person name="Martin F."/>
        </authorList>
    </citation>
    <scope>NUCLEOTIDE SEQUENCE [LARGE SCALE GENOMIC DNA]</scope>
    <source>
        <strain evidence="14 15">CIRM-BRFM 2984</strain>
    </source>
</reference>
<evidence type="ECO:0000256" key="10">
    <source>
        <dbReference type="ARBA" id="ARBA00047770"/>
    </source>
</evidence>
<evidence type="ECO:0000256" key="11">
    <source>
        <dbReference type="RuleBase" id="RU271113"/>
    </source>
</evidence>
<gene>
    <name evidence="14" type="ORF">R3P38DRAFT_2551253</name>
    <name evidence="13" type="ORF">R3P38DRAFT_2551569</name>
</gene>
<comment type="catalytic activity">
    <reaction evidence="10 11">
        <text>L-lysyl(79)-[histone H3] + 3 S-adenosyl-L-methionine = N(6),N(6),N(6)-trimethyl-L-lysyl(79)-[histone H3] + 3 S-adenosyl-L-homocysteine + 3 H(+)</text>
        <dbReference type="Rhea" id="RHEA:60328"/>
        <dbReference type="Rhea" id="RHEA-COMP:15549"/>
        <dbReference type="Rhea" id="RHEA-COMP:15552"/>
        <dbReference type="ChEBI" id="CHEBI:15378"/>
        <dbReference type="ChEBI" id="CHEBI:29969"/>
        <dbReference type="ChEBI" id="CHEBI:57856"/>
        <dbReference type="ChEBI" id="CHEBI:59789"/>
        <dbReference type="ChEBI" id="CHEBI:61961"/>
        <dbReference type="EC" id="2.1.1.360"/>
    </reaction>
</comment>
<evidence type="ECO:0000256" key="7">
    <source>
        <dbReference type="ARBA" id="ARBA00022853"/>
    </source>
</evidence>
<dbReference type="GO" id="GO:0140956">
    <property type="term" value="F:histone H3K79 trimethyltransferase activity"/>
    <property type="evidence" value="ECO:0007669"/>
    <property type="project" value="UniProtKB-EC"/>
</dbReference>
<evidence type="ECO:0000313" key="15">
    <source>
        <dbReference type="Proteomes" id="UP001362999"/>
    </source>
</evidence>
<dbReference type="InterPro" id="IPR030445">
    <property type="entry name" value="H3-K79_meTrfase"/>
</dbReference>